<comment type="caution">
    <text evidence="2">The sequence shown here is derived from an EMBL/GenBank/DDBJ whole genome shotgun (WGS) entry which is preliminary data.</text>
</comment>
<proteinExistence type="predicted"/>
<dbReference type="Proteomes" id="UP000305674">
    <property type="component" value="Unassembled WGS sequence"/>
</dbReference>
<name>A0A4V6WMP5_9GAMM</name>
<reference evidence="2 3" key="1">
    <citation type="submission" date="2019-04" db="EMBL/GenBank/DDBJ databases">
        <authorList>
            <person name="Hwang J.C."/>
        </authorList>
    </citation>
    <scope>NUCLEOTIDE SEQUENCE [LARGE SCALE GENOMIC DNA]</scope>
    <source>
        <strain evidence="2 3">IMCC35001</strain>
    </source>
</reference>
<sequence length="140" mass="15301">MSGQGSNGQFVAGNTAAKAKRGYKDRGRQLARLFTDDDVQLVYQTLMQKVREGDPAALSLISRYVAAPPKSAYSPTPFDYNQDDPLSGAQSIMMAIAKGELPADVGRSLIEGLASVQRIREVVELEQRLTQLEEEVEGKQ</sequence>
<gene>
    <name evidence="2" type="ORF">FCL40_07245</name>
</gene>
<organism evidence="2 3">
    <name type="scientific">Ferrimonas sediminicola</name>
    <dbReference type="NCBI Taxonomy" id="2569538"/>
    <lineage>
        <taxon>Bacteria</taxon>
        <taxon>Pseudomonadati</taxon>
        <taxon>Pseudomonadota</taxon>
        <taxon>Gammaproteobacteria</taxon>
        <taxon>Alteromonadales</taxon>
        <taxon>Ferrimonadaceae</taxon>
        <taxon>Ferrimonas</taxon>
    </lineage>
</organism>
<evidence type="ECO:0000313" key="2">
    <source>
        <dbReference type="EMBL" id="TKB49939.1"/>
    </source>
</evidence>
<evidence type="ECO:0000313" key="3">
    <source>
        <dbReference type="Proteomes" id="UP000305674"/>
    </source>
</evidence>
<dbReference type="OrthoDB" id="4774002at2"/>
<protein>
    <recommendedName>
        <fullName evidence="4">Terminase small subunit</fullName>
    </recommendedName>
</protein>
<keyword evidence="3" id="KW-1185">Reference proteome</keyword>
<feature type="region of interest" description="Disordered" evidence="1">
    <location>
        <begin position="1"/>
        <end position="24"/>
    </location>
</feature>
<evidence type="ECO:0008006" key="4">
    <source>
        <dbReference type="Google" id="ProtNLM"/>
    </source>
</evidence>
<accession>A0A4V6WMP5</accession>
<evidence type="ECO:0000256" key="1">
    <source>
        <dbReference type="SAM" id="MobiDB-lite"/>
    </source>
</evidence>
<dbReference type="AlphaFoldDB" id="A0A4V6WMP5"/>
<dbReference type="EMBL" id="SWCI01000003">
    <property type="protein sequence ID" value="TKB49939.1"/>
    <property type="molecule type" value="Genomic_DNA"/>
</dbReference>